<proteinExistence type="predicted"/>
<evidence type="ECO:0000313" key="2">
    <source>
        <dbReference type="EMBL" id="MEQ2233684.1"/>
    </source>
</evidence>
<protein>
    <recommendedName>
        <fullName evidence="4">VIT domain-containing protein</fullName>
    </recommendedName>
</protein>
<dbReference type="EMBL" id="JAHRIQ010037613">
    <property type="protein sequence ID" value="MEQ2233684.1"/>
    <property type="molecule type" value="Genomic_DNA"/>
</dbReference>
<accession>A0ABV0TMD0</accession>
<comment type="caution">
    <text evidence="2">The sequence shown here is derived from an EMBL/GenBank/DDBJ whole genome shotgun (WGS) entry which is preliminary data.</text>
</comment>
<reference evidence="2 3" key="1">
    <citation type="submission" date="2021-06" db="EMBL/GenBank/DDBJ databases">
        <authorList>
            <person name="Palmer J.M."/>
        </authorList>
    </citation>
    <scope>NUCLEOTIDE SEQUENCE [LARGE SCALE GENOMIC DNA]</scope>
    <source>
        <strain evidence="3">if_2019</strain>
        <tissue evidence="2">Muscle</tissue>
    </source>
</reference>
<evidence type="ECO:0000256" key="1">
    <source>
        <dbReference type="SAM" id="MobiDB-lite"/>
    </source>
</evidence>
<sequence length="121" mass="13721">MDTVSFLIQDYTAVAEPHYMVFIPAVLEAGAETKFCASLMEPNETLTMTVTLRSEEKNTTLREKTSREEFLECIQFQWVAGELVPVSPAVCRRQAGYTLDRSPVHHRAPHTNNHAHSHSYT</sequence>
<gene>
    <name evidence="2" type="ORF">ILYODFUR_024256</name>
</gene>
<dbReference type="Proteomes" id="UP001482620">
    <property type="component" value="Unassembled WGS sequence"/>
</dbReference>
<evidence type="ECO:0000313" key="3">
    <source>
        <dbReference type="Proteomes" id="UP001482620"/>
    </source>
</evidence>
<feature type="compositionally biased region" description="Basic residues" evidence="1">
    <location>
        <begin position="104"/>
        <end position="121"/>
    </location>
</feature>
<organism evidence="2 3">
    <name type="scientific">Ilyodon furcidens</name>
    <name type="common">goldbreast splitfin</name>
    <dbReference type="NCBI Taxonomy" id="33524"/>
    <lineage>
        <taxon>Eukaryota</taxon>
        <taxon>Metazoa</taxon>
        <taxon>Chordata</taxon>
        <taxon>Craniata</taxon>
        <taxon>Vertebrata</taxon>
        <taxon>Euteleostomi</taxon>
        <taxon>Actinopterygii</taxon>
        <taxon>Neopterygii</taxon>
        <taxon>Teleostei</taxon>
        <taxon>Neoteleostei</taxon>
        <taxon>Acanthomorphata</taxon>
        <taxon>Ovalentaria</taxon>
        <taxon>Atherinomorphae</taxon>
        <taxon>Cyprinodontiformes</taxon>
        <taxon>Goodeidae</taxon>
        <taxon>Ilyodon</taxon>
    </lineage>
</organism>
<feature type="region of interest" description="Disordered" evidence="1">
    <location>
        <begin position="102"/>
        <end position="121"/>
    </location>
</feature>
<evidence type="ECO:0008006" key="4">
    <source>
        <dbReference type="Google" id="ProtNLM"/>
    </source>
</evidence>
<name>A0ABV0TMD0_9TELE</name>
<keyword evidence="3" id="KW-1185">Reference proteome</keyword>